<accession>A0AC35U5W7</accession>
<name>A0AC35U5W7_9BILA</name>
<organism evidence="1 2">
    <name type="scientific">Rhabditophanes sp. KR3021</name>
    <dbReference type="NCBI Taxonomy" id="114890"/>
    <lineage>
        <taxon>Eukaryota</taxon>
        <taxon>Metazoa</taxon>
        <taxon>Ecdysozoa</taxon>
        <taxon>Nematoda</taxon>
        <taxon>Chromadorea</taxon>
        <taxon>Rhabditida</taxon>
        <taxon>Tylenchina</taxon>
        <taxon>Panagrolaimomorpha</taxon>
        <taxon>Strongyloidoidea</taxon>
        <taxon>Alloionematidae</taxon>
        <taxon>Rhabditophanes</taxon>
    </lineage>
</organism>
<dbReference type="WBParaSite" id="RSKR_0000801100.1">
    <property type="protein sequence ID" value="RSKR_0000801100.1"/>
    <property type="gene ID" value="RSKR_0000801100"/>
</dbReference>
<protein>
    <submittedName>
        <fullName evidence="2">PQ loop repeat family protein</fullName>
    </submittedName>
</protein>
<proteinExistence type="predicted"/>
<evidence type="ECO:0000313" key="1">
    <source>
        <dbReference type="Proteomes" id="UP000095286"/>
    </source>
</evidence>
<reference evidence="2" key="1">
    <citation type="submission" date="2016-11" db="UniProtKB">
        <authorList>
            <consortium name="WormBaseParasite"/>
        </authorList>
    </citation>
    <scope>IDENTIFICATION</scope>
    <source>
        <strain evidence="2">KR3021</strain>
    </source>
</reference>
<evidence type="ECO:0000313" key="2">
    <source>
        <dbReference type="WBParaSite" id="RSKR_0000801100.1"/>
    </source>
</evidence>
<dbReference type="Proteomes" id="UP000095286">
    <property type="component" value="Unplaced"/>
</dbReference>
<sequence length="330" mass="37139">MIYKFFALSPAQARTLWNRFGGATAASYLIESAGKIKSDEECPNGYKWIKDTFGDCVDTELKTVGFIIGLISLLLWLLPLIPQLYFNYKQKRCDGLSIYFLIFWIIGDSCNLVGAILTNQQPLQRLIAVYYIGQDIVLILQYVYYEHMYQSIQDSNYRGSNGHSQDEQPLVVPALFMGLLGGALLSSQSAFAAARTISNVPIFETGLIKAIDKYSEAFGFIIGSVGALCYLAGRIPQVIKNKRRGSCEGISITTFYIIVAGNMTYGLSVLFECTDWVYLVRHMPWLVGSLGCCVCDAYVIYQYFYYENLKKQEQLNDANNRSDDFIAEDS</sequence>